<evidence type="ECO:0000256" key="1">
    <source>
        <dbReference type="ARBA" id="ARBA00023054"/>
    </source>
</evidence>
<dbReference type="Pfam" id="PF21771">
    <property type="entry name" value="CFAP58_CC"/>
    <property type="match status" value="1"/>
</dbReference>
<sequence length="913" mass="107778">MDENETPEESSEAKSDSKPEEVDDEDTSAFQALENEYKTVLEKIEKNDALTSFTNEYKKLYDALCQVHSNEKRLMEKNRELQAQIAANASKVAAALKLTESDQETIRELKQEIEQAWKMVDAAHTREQNAQDTIDNLRQQVSRLSNDIEQKSRIGLDQSDQYGTLNKNKEGLMKERERLHSELIALNEKLRTVMEYQDTLERKNSSADLRLNELKQQLETQANEMAKEVRFKEKMGIEMDQLKSNLEEKAAELSSMEYQVKELQKNTNKLDTELKEQKIVNESLMRESESLTGRLQKLQQEYDTQVKTLETISHENNVKGAELKNKEDELTKLRNEANKTANMREHYLKRLRKSENRHSILEQDKQKLLTKMSTLERELDVMKKQADLDRRAYDNLLREKDILTRNVCKAEGAAQDNVKMLRLQEQVKNSLEQEIESYINESAKQRKIISSLEKERDRYISEYTEQNNKVQEAMEDIKLKQVSIFDYKKKLAEAMTKYKLQQNLFEMVRSDRNTFSKNLLEAEDEISELKQKLKVMGHQIEQMKEDITTKETQLMKEEFELKLVVLDIPRVTMTALCETALQKTEKERENLREELQKLQQDVSELRQQIHDIQEEEKKLQKIIQQADEDRRRQKKEMEQLMNERDILGTQLVRRNDEQALLYEKIKILQSTLHKGEAQYDQRLEDIRLLKLEIKRLRQEKALLSRSMTNMTDLKQEVFHLERDLTKEKLKCRALEEELQNPLNVHRWRKLEGSDPDTYELLQKIQLLQKRLLAQSDAAIERENRLRESERLYINLRQLLARQPGPEVSIRLQRTQRALKDRGRKMKCLISELNMYESQAAEYKFDLERVSHELNDAKKKYFVQKRREQKEKERAQEALEPVVNETSLNKPRFTGGGFNMAAIPTKVQNVGYQV</sequence>
<evidence type="ECO:0000313" key="5">
    <source>
        <dbReference type="EMBL" id="CAD7200160.1"/>
    </source>
</evidence>
<feature type="region of interest" description="Disordered" evidence="3">
    <location>
        <begin position="1"/>
        <end position="28"/>
    </location>
</feature>
<protein>
    <recommendedName>
        <fullName evidence="4">Cilia- and flagella-associated protein 58 central coiled coil domain-containing protein</fullName>
    </recommendedName>
</protein>
<dbReference type="PANTHER" id="PTHR32083">
    <property type="entry name" value="CILIA AND FLAGELLA-ASSOCIATED PROTEIN 58-RELATED"/>
    <property type="match status" value="1"/>
</dbReference>
<feature type="coiled-coil region" evidence="2">
    <location>
        <begin position="512"/>
        <end position="650"/>
    </location>
</feature>
<organism evidence="5">
    <name type="scientific">Timema douglasi</name>
    <name type="common">Walking stick</name>
    <dbReference type="NCBI Taxonomy" id="61478"/>
    <lineage>
        <taxon>Eukaryota</taxon>
        <taxon>Metazoa</taxon>
        <taxon>Ecdysozoa</taxon>
        <taxon>Arthropoda</taxon>
        <taxon>Hexapoda</taxon>
        <taxon>Insecta</taxon>
        <taxon>Pterygota</taxon>
        <taxon>Neoptera</taxon>
        <taxon>Polyneoptera</taxon>
        <taxon>Phasmatodea</taxon>
        <taxon>Timematodea</taxon>
        <taxon>Timematoidea</taxon>
        <taxon>Timematidae</taxon>
        <taxon>Timema</taxon>
    </lineage>
</organism>
<accession>A0A7R8VMF0</accession>
<feature type="compositionally biased region" description="Basic and acidic residues" evidence="3">
    <location>
        <begin position="11"/>
        <end position="20"/>
    </location>
</feature>
<evidence type="ECO:0000256" key="3">
    <source>
        <dbReference type="SAM" id="MobiDB-lite"/>
    </source>
</evidence>
<dbReference type="EMBL" id="OA567298">
    <property type="protein sequence ID" value="CAD7200160.1"/>
    <property type="molecule type" value="Genomic_DNA"/>
</dbReference>
<feature type="compositionally biased region" description="Acidic residues" evidence="3">
    <location>
        <begin position="1"/>
        <end position="10"/>
    </location>
</feature>
<feature type="coiled-coil region" evidence="2">
    <location>
        <begin position="421"/>
        <end position="480"/>
    </location>
</feature>
<evidence type="ECO:0000256" key="2">
    <source>
        <dbReference type="SAM" id="Coils"/>
    </source>
</evidence>
<name>A0A7R8VMF0_TIMDO</name>
<dbReference type="InterPro" id="IPR049270">
    <property type="entry name" value="CFAP58_CC"/>
</dbReference>
<feature type="coiled-coil region" evidence="2">
    <location>
        <begin position="679"/>
        <end position="737"/>
    </location>
</feature>
<gene>
    <name evidence="5" type="ORF">TDIB3V08_LOCUS6388</name>
</gene>
<proteinExistence type="predicted"/>
<keyword evidence="1 2" id="KW-0175">Coiled coil</keyword>
<evidence type="ECO:0000259" key="4">
    <source>
        <dbReference type="Pfam" id="PF21771"/>
    </source>
</evidence>
<dbReference type="GO" id="GO:0005856">
    <property type="term" value="C:cytoskeleton"/>
    <property type="evidence" value="ECO:0007669"/>
    <property type="project" value="TreeGrafter"/>
</dbReference>
<dbReference type="AlphaFoldDB" id="A0A7R8VMF0"/>
<feature type="coiled-coil region" evidence="2">
    <location>
        <begin position="120"/>
        <end position="385"/>
    </location>
</feature>
<reference evidence="5" key="1">
    <citation type="submission" date="2020-11" db="EMBL/GenBank/DDBJ databases">
        <authorList>
            <person name="Tran Van P."/>
        </authorList>
    </citation>
    <scope>NUCLEOTIDE SEQUENCE</scope>
</reference>
<feature type="coiled-coil region" evidence="2">
    <location>
        <begin position="839"/>
        <end position="877"/>
    </location>
</feature>
<dbReference type="PANTHER" id="PTHR32083:SF0">
    <property type="entry name" value="CILIA AND FLAGELLA-ASSOCIATED PROTEIN 58"/>
    <property type="match status" value="1"/>
</dbReference>
<feature type="domain" description="Cilia- and flagella-associated protein 58 central coiled coil" evidence="4">
    <location>
        <begin position="382"/>
        <end position="705"/>
    </location>
</feature>